<evidence type="ECO:0000259" key="2">
    <source>
        <dbReference type="Pfam" id="PF03787"/>
    </source>
</evidence>
<keyword evidence="1" id="KW-0051">Antiviral defense</keyword>
<proteinExistence type="predicted"/>
<dbReference type="Proteomes" id="UP000095544">
    <property type="component" value="Unassembled WGS sequence"/>
</dbReference>
<dbReference type="InterPro" id="IPR013410">
    <property type="entry name" value="CRISPR-assoc_RAMP_Cmr4"/>
</dbReference>
<protein>
    <submittedName>
        <fullName evidence="3">CRISPR type III-B/RAMP module RAMP protein Cmr4</fullName>
    </submittedName>
</protein>
<dbReference type="RefSeq" id="WP_055150505.1">
    <property type="nucleotide sequence ID" value="NZ_CYZU01000002.1"/>
</dbReference>
<reference evidence="3 4" key="1">
    <citation type="submission" date="2015-09" db="EMBL/GenBank/DDBJ databases">
        <authorList>
            <consortium name="Pathogen Informatics"/>
        </authorList>
    </citation>
    <scope>NUCLEOTIDE SEQUENCE [LARGE SCALE GENOMIC DNA]</scope>
    <source>
        <strain evidence="3 4">2789STDY5834876</strain>
    </source>
</reference>
<dbReference type="PANTHER" id="PTHR36700">
    <property type="entry name" value="CRISPR SYSTEM CMR SUBUNIT CMR4"/>
    <property type="match status" value="1"/>
</dbReference>
<organism evidence="3 4">
    <name type="scientific">Faecalicatena contorta</name>
    <dbReference type="NCBI Taxonomy" id="39482"/>
    <lineage>
        <taxon>Bacteria</taxon>
        <taxon>Bacillati</taxon>
        <taxon>Bacillota</taxon>
        <taxon>Clostridia</taxon>
        <taxon>Lachnospirales</taxon>
        <taxon>Lachnospiraceae</taxon>
        <taxon>Faecalicatena</taxon>
    </lineage>
</organism>
<dbReference type="InterPro" id="IPR005537">
    <property type="entry name" value="RAMP_III_fam"/>
</dbReference>
<evidence type="ECO:0000256" key="1">
    <source>
        <dbReference type="ARBA" id="ARBA00023118"/>
    </source>
</evidence>
<dbReference type="EMBL" id="CYZU01000002">
    <property type="protein sequence ID" value="CUN74994.1"/>
    <property type="molecule type" value="Genomic_DNA"/>
</dbReference>
<sequence length="336" mass="38137">MDKETSTLMMMQTLTPTHVGSGTELSYVDLPLQREIHTGFPKIEASTLKGSIRNAVSSSEGLNKKGTVYAGVNMLLGDPDKGDYASAVSITDARLLFFPVKSALGIFAWITCPYAMKRFLKDYEIVSKCVLKNGIHVGYGGTDQKWEPEEGSVYYADRKNLEIAKRKGNFYEVKKDTAELQIMLEDYTYRAEENKTFGKLLEMISSHLKDMGMDWKQFISHTVLVQDNDFVHFVKHSTEVATRIKIDSDTGTTQSNALFTEEYLPPETIMYSLFFFGKSNQPQKRANTDGEFNKQLTPKEVREEFLNQFNQDIFQVGGDSSLGKGFVKKCFWKEEE</sequence>
<feature type="domain" description="CRISPR type III-associated protein" evidence="2">
    <location>
        <begin position="12"/>
        <end position="328"/>
    </location>
</feature>
<dbReference type="PANTHER" id="PTHR36700:SF1">
    <property type="entry name" value="CRISPR SYSTEM CMR SUBUNIT CMR4"/>
    <property type="match status" value="1"/>
</dbReference>
<dbReference type="GO" id="GO:0051607">
    <property type="term" value="P:defense response to virus"/>
    <property type="evidence" value="ECO:0007669"/>
    <property type="project" value="UniProtKB-KW"/>
</dbReference>
<dbReference type="OrthoDB" id="9789361at2"/>
<dbReference type="AlphaFoldDB" id="A0A173ZFI6"/>
<dbReference type="Pfam" id="PF03787">
    <property type="entry name" value="RAMPs"/>
    <property type="match status" value="1"/>
</dbReference>
<name>A0A173ZFI6_9FIRM</name>
<gene>
    <name evidence="3" type="ORF">ERS852491_00424</name>
</gene>
<accession>A0A173ZFI6</accession>
<evidence type="ECO:0000313" key="4">
    <source>
        <dbReference type="Proteomes" id="UP000095544"/>
    </source>
</evidence>
<dbReference type="NCBIfam" id="TIGR02580">
    <property type="entry name" value="cas_RAMP_Cmr4"/>
    <property type="match status" value="1"/>
</dbReference>
<evidence type="ECO:0000313" key="3">
    <source>
        <dbReference type="EMBL" id="CUN74994.1"/>
    </source>
</evidence>
<dbReference type="STRING" id="39482.ERS852491_00424"/>